<dbReference type="GO" id="GO:0051287">
    <property type="term" value="F:NAD binding"/>
    <property type="evidence" value="ECO:0007669"/>
    <property type="project" value="UniProtKB-ARBA"/>
</dbReference>
<comment type="catalytic activity">
    <reaction evidence="5 6">
        <text>NAD(+) + ATP = ADP + NADP(+) + H(+)</text>
        <dbReference type="Rhea" id="RHEA:18629"/>
        <dbReference type="ChEBI" id="CHEBI:15378"/>
        <dbReference type="ChEBI" id="CHEBI:30616"/>
        <dbReference type="ChEBI" id="CHEBI:57540"/>
        <dbReference type="ChEBI" id="CHEBI:58349"/>
        <dbReference type="ChEBI" id="CHEBI:456216"/>
        <dbReference type="EC" id="2.7.1.23"/>
    </reaction>
</comment>
<dbReference type="GO" id="GO:0006741">
    <property type="term" value="P:NADP+ biosynthetic process"/>
    <property type="evidence" value="ECO:0007669"/>
    <property type="project" value="UniProtKB-UniRule"/>
</dbReference>
<keyword evidence="8" id="KW-1185">Reference proteome</keyword>
<proteinExistence type="inferred from homology"/>
<dbReference type="Proteomes" id="UP001199355">
    <property type="component" value="Unassembled WGS sequence"/>
</dbReference>
<feature type="active site" description="Proton acceptor" evidence="6">
    <location>
        <position position="65"/>
    </location>
</feature>
<keyword evidence="6" id="KW-0547">Nucleotide-binding</keyword>
<dbReference type="GO" id="GO:0046872">
    <property type="term" value="F:metal ion binding"/>
    <property type="evidence" value="ECO:0007669"/>
    <property type="project" value="UniProtKB-UniRule"/>
</dbReference>
<dbReference type="InterPro" id="IPR002504">
    <property type="entry name" value="NADK"/>
</dbReference>
<feature type="binding site" evidence="6">
    <location>
        <begin position="65"/>
        <end position="66"/>
    </location>
    <ligand>
        <name>NAD(+)</name>
        <dbReference type="ChEBI" id="CHEBI:57540"/>
    </ligand>
</feature>
<dbReference type="GO" id="GO:0005524">
    <property type="term" value="F:ATP binding"/>
    <property type="evidence" value="ECO:0007669"/>
    <property type="project" value="UniProtKB-KW"/>
</dbReference>
<keyword evidence="4 6" id="KW-0520">NAD</keyword>
<organism evidence="7 8">
    <name type="scientific">Gallintestinimicrobium propionicum</name>
    <dbReference type="NCBI Taxonomy" id="2981770"/>
    <lineage>
        <taxon>Bacteria</taxon>
        <taxon>Bacillati</taxon>
        <taxon>Bacillota</taxon>
        <taxon>Clostridia</taxon>
        <taxon>Lachnospirales</taxon>
        <taxon>Lachnospiraceae</taxon>
        <taxon>Gallintestinimicrobium</taxon>
    </lineage>
</organism>
<dbReference type="GO" id="GO:0003951">
    <property type="term" value="F:NAD+ kinase activity"/>
    <property type="evidence" value="ECO:0007669"/>
    <property type="project" value="UniProtKB-UniRule"/>
</dbReference>
<gene>
    <name evidence="6" type="primary">nadK</name>
    <name evidence="7" type="ORF">LKD45_06490</name>
</gene>
<comment type="caution">
    <text evidence="6">Lacks conserved residue(s) required for the propagation of feature annotation.</text>
</comment>
<comment type="cofactor">
    <cofactor evidence="6">
        <name>a divalent metal cation</name>
        <dbReference type="ChEBI" id="CHEBI:60240"/>
    </cofactor>
</comment>
<dbReference type="InterPro" id="IPR016064">
    <property type="entry name" value="NAD/diacylglycerol_kinase_sf"/>
</dbReference>
<evidence type="ECO:0000256" key="4">
    <source>
        <dbReference type="ARBA" id="ARBA00023027"/>
    </source>
</evidence>
<dbReference type="AlphaFoldDB" id="A0AAE3AXD5"/>
<dbReference type="InterPro" id="IPR017437">
    <property type="entry name" value="ATP-NAD_kinase_PpnK-typ_C"/>
</dbReference>
<sequence>MKHYIIITNRPKDPDLEITRRVQELLKLRQASCSVYADEIPKEEWKRILLREGDRTDAILVLGGDGTMLRAARDTADSQIPMLGINLGTLGYLTEVEKNGMEDAIDRLVAGSYQVEDRMMLCGQIYRQGRMEEENSALNDITITRCGHLRMLYFQIYVNGKLLKEYHADGIIIATPTGSTGYNMSAGGPLVEPGAQMILLTPVCPHTLQTRSIVLRAADEIIIRIIGKAGREETGIEACFDGARNVELAPLDEVRVTKSIKTTSIIKISEAGFLDVLHRKMSD</sequence>
<comment type="similarity">
    <text evidence="6">Belongs to the NAD kinase family.</text>
</comment>
<protein>
    <recommendedName>
        <fullName evidence="6">NAD kinase</fullName>
        <ecNumber evidence="6">2.7.1.23</ecNumber>
    </recommendedName>
    <alternativeName>
        <fullName evidence="6">ATP-dependent NAD kinase</fullName>
    </alternativeName>
</protein>
<keyword evidence="1 6" id="KW-0808">Transferase</keyword>
<dbReference type="Pfam" id="PF01513">
    <property type="entry name" value="NAD_kinase"/>
    <property type="match status" value="1"/>
</dbReference>
<reference evidence="7 8" key="1">
    <citation type="submission" date="2021-10" db="EMBL/GenBank/DDBJ databases">
        <title>Anaerobic single-cell dispensing facilitates the cultivation of human gut bacteria.</title>
        <authorList>
            <person name="Afrizal A."/>
        </authorList>
    </citation>
    <scope>NUCLEOTIDE SEQUENCE [LARGE SCALE GENOMIC DNA]</scope>
    <source>
        <strain evidence="7 8">CLA-AA-H244</strain>
    </source>
</reference>
<dbReference type="HAMAP" id="MF_00361">
    <property type="entry name" value="NAD_kinase"/>
    <property type="match status" value="1"/>
</dbReference>
<dbReference type="Gene3D" id="3.40.50.10330">
    <property type="entry name" value="Probable inorganic polyphosphate/atp-NAD kinase, domain 1"/>
    <property type="match status" value="1"/>
</dbReference>
<dbReference type="RefSeq" id="WP_021915453.1">
    <property type="nucleotide sequence ID" value="NZ_JAJEQF010000012.1"/>
</dbReference>
<dbReference type="PANTHER" id="PTHR20275:SF0">
    <property type="entry name" value="NAD KINASE"/>
    <property type="match status" value="1"/>
</dbReference>
<evidence type="ECO:0000313" key="7">
    <source>
        <dbReference type="EMBL" id="MCC2167345.1"/>
    </source>
</evidence>
<dbReference type="PANTHER" id="PTHR20275">
    <property type="entry name" value="NAD KINASE"/>
    <property type="match status" value="1"/>
</dbReference>
<keyword evidence="6" id="KW-0963">Cytoplasm</keyword>
<dbReference type="EMBL" id="JAJEQF010000012">
    <property type="protein sequence ID" value="MCC2167345.1"/>
    <property type="molecule type" value="Genomic_DNA"/>
</dbReference>
<feature type="binding site" evidence="6">
    <location>
        <position position="70"/>
    </location>
    <ligand>
        <name>NAD(+)</name>
        <dbReference type="ChEBI" id="CHEBI:57540"/>
    </ligand>
</feature>
<dbReference type="Gene3D" id="2.60.200.30">
    <property type="entry name" value="Probable inorganic polyphosphate/atp-NAD kinase, domain 2"/>
    <property type="match status" value="1"/>
</dbReference>
<keyword evidence="3 6" id="KW-0521">NADP</keyword>
<accession>A0AAE3AXD5</accession>
<name>A0AAE3AXD5_9FIRM</name>
<evidence type="ECO:0000256" key="3">
    <source>
        <dbReference type="ARBA" id="ARBA00022857"/>
    </source>
</evidence>
<dbReference type="GO" id="GO:0019674">
    <property type="term" value="P:NAD+ metabolic process"/>
    <property type="evidence" value="ECO:0007669"/>
    <property type="project" value="InterPro"/>
</dbReference>
<evidence type="ECO:0000256" key="1">
    <source>
        <dbReference type="ARBA" id="ARBA00022679"/>
    </source>
</evidence>
<keyword evidence="6" id="KW-0067">ATP-binding</keyword>
<evidence type="ECO:0000313" key="8">
    <source>
        <dbReference type="Proteomes" id="UP001199355"/>
    </source>
</evidence>
<evidence type="ECO:0000256" key="2">
    <source>
        <dbReference type="ARBA" id="ARBA00022777"/>
    </source>
</evidence>
<dbReference type="EC" id="2.7.1.23" evidence="6"/>
<comment type="function">
    <text evidence="6">Involved in the regulation of the intracellular balance of NAD and NADP, and is a key enzyme in the biosynthesis of NADP. Catalyzes specifically the phosphorylation on 2'-hydroxyl of the adenosine moiety of NAD to yield NADP.</text>
</comment>
<feature type="binding site" evidence="6">
    <location>
        <begin position="180"/>
        <end position="185"/>
    </location>
    <ligand>
        <name>NAD(+)</name>
        <dbReference type="ChEBI" id="CHEBI:57540"/>
    </ligand>
</feature>
<dbReference type="SUPFAM" id="SSF111331">
    <property type="entry name" value="NAD kinase/diacylglycerol kinase-like"/>
    <property type="match status" value="1"/>
</dbReference>
<comment type="caution">
    <text evidence="7">The sequence shown here is derived from an EMBL/GenBank/DDBJ whole genome shotgun (WGS) entry which is preliminary data.</text>
</comment>
<dbReference type="InterPro" id="IPR017438">
    <property type="entry name" value="ATP-NAD_kinase_N"/>
</dbReference>
<comment type="subcellular location">
    <subcellularLocation>
        <location evidence="6">Cytoplasm</location>
    </subcellularLocation>
</comment>
<feature type="binding site" evidence="6">
    <location>
        <begin position="139"/>
        <end position="140"/>
    </location>
    <ligand>
        <name>NAD(+)</name>
        <dbReference type="ChEBI" id="CHEBI:57540"/>
    </ligand>
</feature>
<dbReference type="Pfam" id="PF20143">
    <property type="entry name" value="NAD_kinase_C"/>
    <property type="match status" value="1"/>
</dbReference>
<keyword evidence="2 6" id="KW-0418">Kinase</keyword>
<dbReference type="GO" id="GO:0005737">
    <property type="term" value="C:cytoplasm"/>
    <property type="evidence" value="ECO:0007669"/>
    <property type="project" value="UniProtKB-SubCell"/>
</dbReference>
<feature type="binding site" evidence="6">
    <location>
        <position position="169"/>
    </location>
    <ligand>
        <name>NAD(+)</name>
        <dbReference type="ChEBI" id="CHEBI:57540"/>
    </ligand>
</feature>
<evidence type="ECO:0000256" key="5">
    <source>
        <dbReference type="ARBA" id="ARBA00047925"/>
    </source>
</evidence>
<feature type="binding site" evidence="6">
    <location>
        <position position="167"/>
    </location>
    <ligand>
        <name>NAD(+)</name>
        <dbReference type="ChEBI" id="CHEBI:57540"/>
    </ligand>
</feature>
<feature type="binding site" evidence="6">
    <location>
        <position position="150"/>
    </location>
    <ligand>
        <name>NAD(+)</name>
        <dbReference type="ChEBI" id="CHEBI:57540"/>
    </ligand>
</feature>
<evidence type="ECO:0000256" key="6">
    <source>
        <dbReference type="HAMAP-Rule" id="MF_00361"/>
    </source>
</evidence>